<dbReference type="FunFam" id="2.170.150.20:FF:000001">
    <property type="entry name" value="Peptide methionine sulfoxide reductase MsrB"/>
    <property type="match status" value="1"/>
</dbReference>
<evidence type="ECO:0000256" key="2">
    <source>
        <dbReference type="ARBA" id="ARBA00007174"/>
    </source>
</evidence>
<dbReference type="PANTHER" id="PTHR10173">
    <property type="entry name" value="METHIONINE SULFOXIDE REDUCTASE"/>
    <property type="match status" value="1"/>
</dbReference>
<comment type="catalytic activity">
    <reaction evidence="8">
        <text>L-methionyl-[protein] + [thioredoxin]-disulfide + H2O = L-methionyl-(R)-S-oxide-[protein] + [thioredoxin]-dithiol</text>
        <dbReference type="Rhea" id="RHEA:24164"/>
        <dbReference type="Rhea" id="RHEA-COMP:10698"/>
        <dbReference type="Rhea" id="RHEA-COMP:10700"/>
        <dbReference type="Rhea" id="RHEA-COMP:12313"/>
        <dbReference type="Rhea" id="RHEA-COMP:12314"/>
        <dbReference type="ChEBI" id="CHEBI:15377"/>
        <dbReference type="ChEBI" id="CHEBI:16044"/>
        <dbReference type="ChEBI" id="CHEBI:29950"/>
        <dbReference type="ChEBI" id="CHEBI:45764"/>
        <dbReference type="ChEBI" id="CHEBI:50058"/>
        <dbReference type="EC" id="1.8.4.12"/>
    </reaction>
</comment>
<evidence type="ECO:0000256" key="3">
    <source>
        <dbReference type="ARBA" id="ARBA00012499"/>
    </source>
</evidence>
<proteinExistence type="inferred from homology"/>
<dbReference type="GO" id="GO:0046872">
    <property type="term" value="F:metal ion binding"/>
    <property type="evidence" value="ECO:0007669"/>
    <property type="project" value="UniProtKB-KW"/>
</dbReference>
<dbReference type="PANTHER" id="PTHR10173:SF52">
    <property type="entry name" value="METHIONINE-R-SULFOXIDE REDUCTASE B1"/>
    <property type="match status" value="1"/>
</dbReference>
<reference evidence="11 12" key="1">
    <citation type="submission" date="2013-07" db="EMBL/GenBank/DDBJ databases">
        <title>Comparative Genomic and Metabolomic Analysis of Twelve Strains of Pseudoalteromonas luteoviolacea.</title>
        <authorList>
            <person name="Vynne N.G."/>
            <person name="Mansson M."/>
            <person name="Gram L."/>
        </authorList>
    </citation>
    <scope>NUCLEOTIDE SEQUENCE [LARGE SCALE GENOMIC DNA]</scope>
    <source>
        <strain evidence="11 12">DSM 6061</strain>
    </source>
</reference>
<gene>
    <name evidence="11" type="ORF">N475_25025</name>
</gene>
<accession>A0A161ZS06</accession>
<dbReference type="PATRIC" id="fig|1365250.3.peg.5014"/>
<comment type="cofactor">
    <cofactor evidence="1">
        <name>Zn(2+)</name>
        <dbReference type="ChEBI" id="CHEBI:29105"/>
    </cofactor>
</comment>
<dbReference type="SUPFAM" id="SSF51316">
    <property type="entry name" value="Mss4-like"/>
    <property type="match status" value="1"/>
</dbReference>
<dbReference type="GO" id="GO:0030091">
    <property type="term" value="P:protein repair"/>
    <property type="evidence" value="ECO:0007669"/>
    <property type="project" value="InterPro"/>
</dbReference>
<keyword evidence="5" id="KW-0479">Metal-binding</keyword>
<sequence length="151" mass="16849">MLIWQDILKWANEGNPTPPRRVEKSMMQWQALLEPSVFHITRNKGTERPFSSQSCSLFEPGQYECACCGELLFDAQEKFESGSGWPSFTQPADPSAIAYILDNTHGMARVEIVCNVCDAHLGHVFPDGPKPSGLRYCVNALAMVKQETVSQ</sequence>
<dbReference type="PROSITE" id="PS51790">
    <property type="entry name" value="MSRB"/>
    <property type="match status" value="1"/>
</dbReference>
<dbReference type="Gene3D" id="2.170.150.20">
    <property type="entry name" value="Peptide methionine sulfoxide reductase"/>
    <property type="match status" value="1"/>
</dbReference>
<feature type="domain" description="MsrB" evidence="10">
    <location>
        <begin position="26"/>
        <end position="148"/>
    </location>
</feature>
<dbReference type="EMBL" id="AUYB01000152">
    <property type="protein sequence ID" value="KZN29881.1"/>
    <property type="molecule type" value="Genomic_DNA"/>
</dbReference>
<dbReference type="InterPro" id="IPR028427">
    <property type="entry name" value="Met_Sox_Rdtase_MsrB"/>
</dbReference>
<name>A0A161ZS06_9GAMM</name>
<keyword evidence="12" id="KW-1185">Reference proteome</keyword>
<dbReference type="Pfam" id="PF01641">
    <property type="entry name" value="SelR"/>
    <property type="match status" value="1"/>
</dbReference>
<evidence type="ECO:0000256" key="5">
    <source>
        <dbReference type="ARBA" id="ARBA00022723"/>
    </source>
</evidence>
<evidence type="ECO:0000256" key="9">
    <source>
        <dbReference type="ARBA" id="ARBA00075819"/>
    </source>
</evidence>
<evidence type="ECO:0000256" key="8">
    <source>
        <dbReference type="ARBA" id="ARBA00048488"/>
    </source>
</evidence>
<keyword evidence="6" id="KW-0862">Zinc</keyword>
<evidence type="ECO:0000313" key="12">
    <source>
        <dbReference type="Proteomes" id="UP000076643"/>
    </source>
</evidence>
<evidence type="ECO:0000313" key="11">
    <source>
        <dbReference type="EMBL" id="KZN29881.1"/>
    </source>
</evidence>
<comment type="caution">
    <text evidence="11">The sequence shown here is derived from an EMBL/GenBank/DDBJ whole genome shotgun (WGS) entry which is preliminary data.</text>
</comment>
<dbReference type="RefSeq" id="WP_063358054.1">
    <property type="nucleotide sequence ID" value="NZ_AQHB01000030.1"/>
</dbReference>
<organism evidence="11 12">
    <name type="scientific">Pseudoalteromonas luteoviolacea DSM 6061</name>
    <dbReference type="NCBI Taxonomy" id="1365250"/>
    <lineage>
        <taxon>Bacteria</taxon>
        <taxon>Pseudomonadati</taxon>
        <taxon>Pseudomonadota</taxon>
        <taxon>Gammaproteobacteria</taxon>
        <taxon>Alteromonadales</taxon>
        <taxon>Pseudoalteromonadaceae</taxon>
        <taxon>Pseudoalteromonas</taxon>
    </lineage>
</organism>
<dbReference type="STRING" id="43657.S4054249_17550"/>
<evidence type="ECO:0000256" key="1">
    <source>
        <dbReference type="ARBA" id="ARBA00001947"/>
    </source>
</evidence>
<comment type="similarity">
    <text evidence="2">Belongs to the MsrB Met sulfoxide reductase family.</text>
</comment>
<evidence type="ECO:0000256" key="7">
    <source>
        <dbReference type="ARBA" id="ARBA00023002"/>
    </source>
</evidence>
<dbReference type="GO" id="GO:0006979">
    <property type="term" value="P:response to oxidative stress"/>
    <property type="evidence" value="ECO:0007669"/>
    <property type="project" value="InterPro"/>
</dbReference>
<evidence type="ECO:0000259" key="10">
    <source>
        <dbReference type="PROSITE" id="PS51790"/>
    </source>
</evidence>
<evidence type="ECO:0000256" key="4">
    <source>
        <dbReference type="ARBA" id="ARBA00021130"/>
    </source>
</evidence>
<dbReference type="AlphaFoldDB" id="A0A161ZS06"/>
<dbReference type="InterPro" id="IPR011057">
    <property type="entry name" value="Mss4-like_sf"/>
</dbReference>
<dbReference type="GO" id="GO:0033743">
    <property type="term" value="F:peptide-methionine (R)-S-oxide reductase activity"/>
    <property type="evidence" value="ECO:0007669"/>
    <property type="project" value="UniProtKB-EC"/>
</dbReference>
<dbReference type="NCBIfam" id="TIGR00357">
    <property type="entry name" value="peptide-methionine (R)-S-oxide reductase MsrB"/>
    <property type="match status" value="1"/>
</dbReference>
<dbReference type="Proteomes" id="UP000076643">
    <property type="component" value="Unassembled WGS sequence"/>
</dbReference>
<dbReference type="GO" id="GO:0005737">
    <property type="term" value="C:cytoplasm"/>
    <property type="evidence" value="ECO:0007669"/>
    <property type="project" value="TreeGrafter"/>
</dbReference>
<dbReference type="InterPro" id="IPR002579">
    <property type="entry name" value="Met_Sox_Rdtase_MsrB_dom"/>
</dbReference>
<dbReference type="EC" id="1.8.4.12" evidence="3"/>
<protein>
    <recommendedName>
        <fullName evidence="4">Peptide methionine sulfoxide reductase MsrB</fullName>
        <ecNumber evidence="3">1.8.4.12</ecNumber>
    </recommendedName>
    <alternativeName>
        <fullName evidence="9">Peptide-methionine (R)-S-oxide reductase</fullName>
    </alternativeName>
</protein>
<evidence type="ECO:0000256" key="6">
    <source>
        <dbReference type="ARBA" id="ARBA00022833"/>
    </source>
</evidence>
<keyword evidence="7" id="KW-0560">Oxidoreductase</keyword>